<evidence type="ECO:0000256" key="2">
    <source>
        <dbReference type="SAM" id="SignalP"/>
    </source>
</evidence>
<keyword evidence="5" id="KW-1185">Reference proteome</keyword>
<name>J3NHG3_GAET3</name>
<dbReference type="AlphaFoldDB" id="J3NHG3"/>
<protein>
    <recommendedName>
        <fullName evidence="6">Secreted protein</fullName>
    </recommendedName>
</protein>
<dbReference type="HOGENOM" id="CLU_2372914_0_0_1"/>
<evidence type="ECO:0008006" key="6">
    <source>
        <dbReference type="Google" id="ProtNLM"/>
    </source>
</evidence>
<dbReference type="GeneID" id="20341158"/>
<sequence length="95" mass="10089">MALAGWLAACLPGWNGLLAARHQSHSGSDESLSSTLRRAPSGCDDSFSSITKAHSKQRRPAPETETPRAHLVARVEEQATTAGRGQTNNQAVRPA</sequence>
<dbReference type="EnsemblFungi" id="EJT80706">
    <property type="protein sequence ID" value="EJT80706"/>
    <property type="gene ID" value="GGTG_00700"/>
</dbReference>
<evidence type="ECO:0000313" key="5">
    <source>
        <dbReference type="Proteomes" id="UP000006039"/>
    </source>
</evidence>
<feature type="compositionally biased region" description="Polar residues" evidence="1">
    <location>
        <begin position="25"/>
        <end position="36"/>
    </location>
</feature>
<reference evidence="3" key="3">
    <citation type="submission" date="2010-09" db="EMBL/GenBank/DDBJ databases">
        <title>Annotation of Gaeumannomyces graminis var. tritici R3-111a-1.</title>
        <authorList>
            <consortium name="The Broad Institute Genome Sequencing Platform"/>
            <person name="Ma L.-J."/>
            <person name="Dead R."/>
            <person name="Young S.K."/>
            <person name="Zeng Q."/>
            <person name="Gargeya S."/>
            <person name="Fitzgerald M."/>
            <person name="Haas B."/>
            <person name="Abouelleil A."/>
            <person name="Alvarado L."/>
            <person name="Arachchi H.M."/>
            <person name="Berlin A."/>
            <person name="Brown A."/>
            <person name="Chapman S.B."/>
            <person name="Chen Z."/>
            <person name="Dunbar C."/>
            <person name="Freedman E."/>
            <person name="Gearin G."/>
            <person name="Gellesch M."/>
            <person name="Goldberg J."/>
            <person name="Griggs A."/>
            <person name="Gujja S."/>
            <person name="Heiman D."/>
            <person name="Howarth C."/>
            <person name="Larson L."/>
            <person name="Lui A."/>
            <person name="MacDonald P.J.P."/>
            <person name="Mehta T."/>
            <person name="Montmayeur A."/>
            <person name="Murphy C."/>
            <person name="Neiman D."/>
            <person name="Pearson M."/>
            <person name="Priest M."/>
            <person name="Roberts A."/>
            <person name="Saif S."/>
            <person name="Shea T."/>
            <person name="Shenoy N."/>
            <person name="Sisk P."/>
            <person name="Stolte C."/>
            <person name="Sykes S."/>
            <person name="Yandava C."/>
            <person name="Wortman J."/>
            <person name="Nusbaum C."/>
            <person name="Birren B."/>
        </authorList>
    </citation>
    <scope>NUCLEOTIDE SEQUENCE</scope>
    <source>
        <strain evidence="3">R3-111a-1</strain>
    </source>
</reference>
<dbReference type="EMBL" id="GL385395">
    <property type="protein sequence ID" value="EJT80706.1"/>
    <property type="molecule type" value="Genomic_DNA"/>
</dbReference>
<feature type="chain" id="PRO_5015094110" description="Secreted protein" evidence="2">
    <location>
        <begin position="20"/>
        <end position="95"/>
    </location>
</feature>
<keyword evidence="2" id="KW-0732">Signal</keyword>
<gene>
    <name evidence="4" type="primary">20341158</name>
    <name evidence="3" type="ORF">GGTG_00700</name>
</gene>
<reference evidence="4" key="4">
    <citation type="journal article" date="2015" name="G3 (Bethesda)">
        <title>Genome sequences of three phytopathogenic species of the Magnaporthaceae family of fungi.</title>
        <authorList>
            <person name="Okagaki L.H."/>
            <person name="Nunes C.C."/>
            <person name="Sailsbery J."/>
            <person name="Clay B."/>
            <person name="Brown D."/>
            <person name="John T."/>
            <person name="Oh Y."/>
            <person name="Young N."/>
            <person name="Fitzgerald M."/>
            <person name="Haas B.J."/>
            <person name="Zeng Q."/>
            <person name="Young S."/>
            <person name="Adiconis X."/>
            <person name="Fan L."/>
            <person name="Levin J.Z."/>
            <person name="Mitchell T.K."/>
            <person name="Okubara P.A."/>
            <person name="Farman M.L."/>
            <person name="Kohn L.M."/>
            <person name="Birren B."/>
            <person name="Ma L.-J."/>
            <person name="Dean R.A."/>
        </authorList>
    </citation>
    <scope>NUCLEOTIDE SEQUENCE</scope>
    <source>
        <strain evidence="4">R3-111a-1</strain>
    </source>
</reference>
<feature type="compositionally biased region" description="Basic and acidic residues" evidence="1">
    <location>
        <begin position="60"/>
        <end position="77"/>
    </location>
</feature>
<reference evidence="5" key="1">
    <citation type="submission" date="2010-07" db="EMBL/GenBank/DDBJ databases">
        <title>The genome sequence of Gaeumannomyces graminis var. tritici strain R3-111a-1.</title>
        <authorList>
            <consortium name="The Broad Institute Genome Sequencing Platform"/>
            <person name="Ma L.-J."/>
            <person name="Dead R."/>
            <person name="Young S."/>
            <person name="Zeng Q."/>
            <person name="Koehrsen M."/>
            <person name="Alvarado L."/>
            <person name="Berlin A."/>
            <person name="Chapman S.B."/>
            <person name="Chen Z."/>
            <person name="Freedman E."/>
            <person name="Gellesch M."/>
            <person name="Goldberg J."/>
            <person name="Griggs A."/>
            <person name="Gujja S."/>
            <person name="Heilman E.R."/>
            <person name="Heiman D."/>
            <person name="Hepburn T."/>
            <person name="Howarth C."/>
            <person name="Jen D."/>
            <person name="Larson L."/>
            <person name="Mehta T."/>
            <person name="Neiman D."/>
            <person name="Pearson M."/>
            <person name="Roberts A."/>
            <person name="Saif S."/>
            <person name="Shea T."/>
            <person name="Shenoy N."/>
            <person name="Sisk P."/>
            <person name="Stolte C."/>
            <person name="Sykes S."/>
            <person name="Walk T."/>
            <person name="White J."/>
            <person name="Yandava C."/>
            <person name="Haas B."/>
            <person name="Nusbaum C."/>
            <person name="Birren B."/>
        </authorList>
    </citation>
    <scope>NUCLEOTIDE SEQUENCE [LARGE SCALE GENOMIC DNA]</scope>
    <source>
        <strain evidence="5">R3-111a-1</strain>
    </source>
</reference>
<reference evidence="4" key="5">
    <citation type="submission" date="2018-04" db="UniProtKB">
        <authorList>
            <consortium name="EnsemblFungi"/>
        </authorList>
    </citation>
    <scope>IDENTIFICATION</scope>
    <source>
        <strain evidence="4">R3-111a-1</strain>
    </source>
</reference>
<feature type="region of interest" description="Disordered" evidence="1">
    <location>
        <begin position="23"/>
        <end position="95"/>
    </location>
</feature>
<reference evidence="3" key="2">
    <citation type="submission" date="2010-07" db="EMBL/GenBank/DDBJ databases">
        <authorList>
            <consortium name="The Broad Institute Genome Sequencing Platform"/>
            <consortium name="Broad Institute Genome Sequencing Center for Infectious Disease"/>
            <person name="Ma L.-J."/>
            <person name="Dead R."/>
            <person name="Young S."/>
            <person name="Zeng Q."/>
            <person name="Koehrsen M."/>
            <person name="Alvarado L."/>
            <person name="Berlin A."/>
            <person name="Chapman S.B."/>
            <person name="Chen Z."/>
            <person name="Freedman E."/>
            <person name="Gellesch M."/>
            <person name="Goldberg J."/>
            <person name="Griggs A."/>
            <person name="Gujja S."/>
            <person name="Heilman E.R."/>
            <person name="Heiman D."/>
            <person name="Hepburn T."/>
            <person name="Howarth C."/>
            <person name="Jen D."/>
            <person name="Larson L."/>
            <person name="Mehta T."/>
            <person name="Neiman D."/>
            <person name="Pearson M."/>
            <person name="Roberts A."/>
            <person name="Saif S."/>
            <person name="Shea T."/>
            <person name="Shenoy N."/>
            <person name="Sisk P."/>
            <person name="Stolte C."/>
            <person name="Sykes S."/>
            <person name="Walk T."/>
            <person name="White J."/>
            <person name="Yandava C."/>
            <person name="Haas B."/>
            <person name="Nusbaum C."/>
            <person name="Birren B."/>
        </authorList>
    </citation>
    <scope>NUCLEOTIDE SEQUENCE</scope>
    <source>
        <strain evidence="3">R3-111a-1</strain>
    </source>
</reference>
<dbReference type="VEuPathDB" id="FungiDB:GGTG_00700"/>
<accession>J3NHG3</accession>
<feature type="compositionally biased region" description="Polar residues" evidence="1">
    <location>
        <begin position="78"/>
        <end position="95"/>
    </location>
</feature>
<proteinExistence type="predicted"/>
<evidence type="ECO:0000313" key="4">
    <source>
        <dbReference type="EnsemblFungi" id="EJT80706"/>
    </source>
</evidence>
<dbReference type="RefSeq" id="XP_009216715.1">
    <property type="nucleotide sequence ID" value="XM_009218451.1"/>
</dbReference>
<organism evidence="3">
    <name type="scientific">Gaeumannomyces tritici (strain R3-111a-1)</name>
    <name type="common">Wheat and barley take-all root rot fungus</name>
    <name type="synonym">Gaeumannomyces graminis var. tritici</name>
    <dbReference type="NCBI Taxonomy" id="644352"/>
    <lineage>
        <taxon>Eukaryota</taxon>
        <taxon>Fungi</taxon>
        <taxon>Dikarya</taxon>
        <taxon>Ascomycota</taxon>
        <taxon>Pezizomycotina</taxon>
        <taxon>Sordariomycetes</taxon>
        <taxon>Sordariomycetidae</taxon>
        <taxon>Magnaporthales</taxon>
        <taxon>Magnaporthaceae</taxon>
        <taxon>Gaeumannomyces</taxon>
    </lineage>
</organism>
<evidence type="ECO:0000313" key="3">
    <source>
        <dbReference type="EMBL" id="EJT80706.1"/>
    </source>
</evidence>
<feature type="signal peptide" evidence="2">
    <location>
        <begin position="1"/>
        <end position="19"/>
    </location>
</feature>
<evidence type="ECO:0000256" key="1">
    <source>
        <dbReference type="SAM" id="MobiDB-lite"/>
    </source>
</evidence>
<dbReference type="Proteomes" id="UP000006039">
    <property type="component" value="Unassembled WGS sequence"/>
</dbReference>